<protein>
    <submittedName>
        <fullName evidence="2">Uncharacterized protein</fullName>
    </submittedName>
</protein>
<dbReference type="RefSeq" id="WP_235224407.1">
    <property type="nucleotide sequence ID" value="NZ_JAKGAQ010000001.1"/>
</dbReference>
<proteinExistence type="predicted"/>
<keyword evidence="1" id="KW-0472">Membrane</keyword>
<keyword evidence="3" id="KW-1185">Reference proteome</keyword>
<name>A0ABS9CT84_9RHOB</name>
<dbReference type="Proteomes" id="UP001200557">
    <property type="component" value="Unassembled WGS sequence"/>
</dbReference>
<keyword evidence="1" id="KW-0812">Transmembrane</keyword>
<evidence type="ECO:0000313" key="2">
    <source>
        <dbReference type="EMBL" id="MCF2870302.1"/>
    </source>
</evidence>
<evidence type="ECO:0000313" key="3">
    <source>
        <dbReference type="Proteomes" id="UP001200557"/>
    </source>
</evidence>
<organism evidence="2 3">
    <name type="scientific">Octadecabacter dasysiphoniae</name>
    <dbReference type="NCBI Taxonomy" id="2909341"/>
    <lineage>
        <taxon>Bacteria</taxon>
        <taxon>Pseudomonadati</taxon>
        <taxon>Pseudomonadota</taxon>
        <taxon>Alphaproteobacteria</taxon>
        <taxon>Rhodobacterales</taxon>
        <taxon>Roseobacteraceae</taxon>
        <taxon>Octadecabacter</taxon>
    </lineage>
</organism>
<accession>A0ABS9CT84</accession>
<reference evidence="2 3" key="1">
    <citation type="submission" date="2022-01" db="EMBL/GenBank/DDBJ databases">
        <title>Octadecabacter sp. nov., isolated from a marine alga.</title>
        <authorList>
            <person name="Jin M.S."/>
            <person name="Kim H.M."/>
            <person name="Han D.M."/>
            <person name="Jung J.J."/>
            <person name="Jeon C.O."/>
        </authorList>
    </citation>
    <scope>NUCLEOTIDE SEQUENCE [LARGE SCALE GENOMIC DNA]</scope>
    <source>
        <strain evidence="2 3">G9-8</strain>
    </source>
</reference>
<evidence type="ECO:0000256" key="1">
    <source>
        <dbReference type="SAM" id="Phobius"/>
    </source>
</evidence>
<feature type="transmembrane region" description="Helical" evidence="1">
    <location>
        <begin position="47"/>
        <end position="70"/>
    </location>
</feature>
<feature type="transmembrane region" description="Helical" evidence="1">
    <location>
        <begin position="6"/>
        <end position="26"/>
    </location>
</feature>
<dbReference type="EMBL" id="JAKGAQ010000001">
    <property type="protein sequence ID" value="MCF2870302.1"/>
    <property type="molecule type" value="Genomic_DNA"/>
</dbReference>
<keyword evidence="1" id="KW-1133">Transmembrane helix</keyword>
<gene>
    <name evidence="2" type="ORF">L0664_04410</name>
</gene>
<sequence>MELLIGLGAVISVIGIAGIILSIVQVRRAKNNATNDEDLKAKIQSAMPLNLGSFLLSVLGLMCVVVGVILA</sequence>
<comment type="caution">
    <text evidence="2">The sequence shown here is derived from an EMBL/GenBank/DDBJ whole genome shotgun (WGS) entry which is preliminary data.</text>
</comment>